<dbReference type="NCBIfam" id="TIGR04183">
    <property type="entry name" value="Por_Secre_tail"/>
    <property type="match status" value="1"/>
</dbReference>
<sequence>MKKLTITCLMLLVARLSMAQMIVDRCEITPGWESDNVLTVERTDKKEGLGALSFSGTGTKWFSKKYAQIQSGVSENGYLSFWLYLSDASTFSGSGFVELNSSATEGTDAYRWSMQDLSLVDGWNELNLTFTSAQKLGTPDLSAVRGFIISQALSGTLEARLDGLKLRNSLTTSTPELLDIKTVDPSTLDGKVMFGYQGWFSSPGDGTTLGDRYHHWGDLAPGEGKQSNLSIEMWFDDREFDPDELYPTGYRFPDGREARSFSSGNKKTVMRHMKWLRDYDLDGVFLQRFMSEARDAKFKTFRDTVAVHVKDGCERYGRTFAMMWDGLNYAGAAEDIKNDWMHLVDDLKLTESPNYLHHRGKPLISLWGYTVRDEAKLEELEELIEFFHNHPEEKYRASIKLGCNDSWRTRGGGMWQEAFSKVEVISPWTVGRYGSSKEGYENFANRTTVPDMVWCNERNIDYLPVNWPGFSWFNLHDGPKNQHPRRSGDFFWEQASGNISRGAKSLYIAMFDEIDEATAFFKLPENKDMSPDKGYWLSLDADGKEIPSDWYLRAVSLVTQVVRGEEENREFLETPPDGIDAFSLKATHATCASANGALALGYPAGSEAWQFSIDGGQNYSYTADPTVSALQVPNLSAGLYNVWVKYADGSLPTDLGDVLIVDSQPEITLTKEDASCLSDGVIHISVGTNPYLGAVSISMDGGATYGITLEEGVYQKTLEGIAEGQYDVWAQWESTTCAQAVGVVDIAAIVPAPTINPEVFDEPATGSICLGSSLTLAAIVDESVTVESWLWSGPGGFEANTSEISVTKSLSEAEAGTYTVTYTDAKGCSATESYEVVVGEGSVPEVAFQVEADGNLRNPEEVVFCEGERLILEATPNESTYTYEWEGPNGFRKSGRRATLSNSASADLNGTYLLKVTSAECFSKIEQVISVGVEGQCGSQVLGSQASQAFQVFPNPGHGQFALVGETNLGNVKLTDFTGKELNPRLLQTGNESYELDIRDQPNGIYLLYFISTANQSHTIKLVKR</sequence>
<accession>A0A3D9KZW9</accession>
<keyword evidence="4" id="KW-1185">Reference proteome</keyword>
<protein>
    <submittedName>
        <fullName evidence="3">Putative secreted protein (Por secretion system target)</fullName>
    </submittedName>
</protein>
<dbReference type="InterPro" id="IPR026444">
    <property type="entry name" value="Secre_tail"/>
</dbReference>
<dbReference type="RefSeq" id="WP_115869464.1">
    <property type="nucleotide sequence ID" value="NZ_QREG01000019.1"/>
</dbReference>
<evidence type="ECO:0000313" key="4">
    <source>
        <dbReference type="Proteomes" id="UP000256779"/>
    </source>
</evidence>
<gene>
    <name evidence="3" type="ORF">C7460_11974</name>
</gene>
<dbReference type="Proteomes" id="UP000256779">
    <property type="component" value="Unassembled WGS sequence"/>
</dbReference>
<dbReference type="AlphaFoldDB" id="A0A3D9KZW9"/>
<comment type="caution">
    <text evidence="3">The sequence shown here is derived from an EMBL/GenBank/DDBJ whole genome shotgun (WGS) entry which is preliminary data.</text>
</comment>
<feature type="domain" description="Secretion system C-terminal sorting" evidence="2">
    <location>
        <begin position="952"/>
        <end position="1021"/>
    </location>
</feature>
<evidence type="ECO:0000313" key="3">
    <source>
        <dbReference type="EMBL" id="RED94962.1"/>
    </source>
</evidence>
<dbReference type="OrthoDB" id="900657at2"/>
<dbReference type="InterPro" id="IPR013783">
    <property type="entry name" value="Ig-like_fold"/>
</dbReference>
<organism evidence="3 4">
    <name type="scientific">Marinoscillum furvescens DSM 4134</name>
    <dbReference type="NCBI Taxonomy" id="1122208"/>
    <lineage>
        <taxon>Bacteria</taxon>
        <taxon>Pseudomonadati</taxon>
        <taxon>Bacteroidota</taxon>
        <taxon>Cytophagia</taxon>
        <taxon>Cytophagales</taxon>
        <taxon>Reichenbachiellaceae</taxon>
        <taxon>Marinoscillum</taxon>
    </lineage>
</organism>
<evidence type="ECO:0000259" key="2">
    <source>
        <dbReference type="Pfam" id="PF18962"/>
    </source>
</evidence>
<dbReference type="Gene3D" id="2.60.40.10">
    <property type="entry name" value="Immunoglobulins"/>
    <property type="match status" value="2"/>
</dbReference>
<feature type="signal peptide" evidence="1">
    <location>
        <begin position="1"/>
        <end position="19"/>
    </location>
</feature>
<dbReference type="Gene3D" id="3.20.20.80">
    <property type="entry name" value="Glycosidases"/>
    <property type="match status" value="1"/>
</dbReference>
<name>A0A3D9KZW9_MARFU</name>
<evidence type="ECO:0000256" key="1">
    <source>
        <dbReference type="SAM" id="SignalP"/>
    </source>
</evidence>
<proteinExistence type="predicted"/>
<dbReference type="Pfam" id="PF18962">
    <property type="entry name" value="Por_Secre_tail"/>
    <property type="match status" value="1"/>
</dbReference>
<keyword evidence="1" id="KW-0732">Signal</keyword>
<feature type="chain" id="PRO_5017767540" evidence="1">
    <location>
        <begin position="20"/>
        <end position="1025"/>
    </location>
</feature>
<reference evidence="3 4" key="1">
    <citation type="submission" date="2018-07" db="EMBL/GenBank/DDBJ databases">
        <title>Genomic Encyclopedia of Type Strains, Phase IV (KMG-IV): sequencing the most valuable type-strain genomes for metagenomic binning, comparative biology and taxonomic classification.</title>
        <authorList>
            <person name="Goeker M."/>
        </authorList>
    </citation>
    <scope>NUCLEOTIDE SEQUENCE [LARGE SCALE GENOMIC DNA]</scope>
    <source>
        <strain evidence="3 4">DSM 4134</strain>
    </source>
</reference>
<dbReference type="CDD" id="cd11576">
    <property type="entry name" value="GH99_GH71_like_2"/>
    <property type="match status" value="1"/>
</dbReference>
<dbReference type="EMBL" id="QREG01000019">
    <property type="protein sequence ID" value="RED94962.1"/>
    <property type="molecule type" value="Genomic_DNA"/>
</dbReference>